<protein>
    <recommendedName>
        <fullName evidence="7">Protein kinase domain-containing protein</fullName>
    </recommendedName>
</protein>
<keyword evidence="5" id="KW-0808">Transferase</keyword>
<dbReference type="InterPro" id="IPR000719">
    <property type="entry name" value="Prot_kinase_dom"/>
</dbReference>
<keyword evidence="5" id="KW-0418">Kinase</keyword>
<sequence>MGATISNCCQLEAEGISPYQNSYLNPGKARELSKRSNKVGKKKNVRFVDGKKSTAEQQSTCNASSNREEYSHLADASSPSKKCMDLERHNANASLRNSQSGLEPSFIKHVQDIKSIFVFDEKIGDGKFGTVFLAHPRNDLESNVAIKLIPQESFSHRIEKELLLLKNIDHNNVIRYISAYKDNEYYYIVTEHCEGGELFQKITDDGCIDELEACGIIHQVLKTVKFLHDKEICHRDIKPENILFKRKDHNKIKLIDFGLSKQLLKGEVMHKKLGTPYYLAPEILEERYEKEVDLWSIGVVTYVVLCGYPPFYGNDAKELFTNIYHVDYEFCEEDWSFISDEAKDFISRLLLKNPKERLTVDQALEHPWILSNFMQSENSIKQELNSNCSDVHQLRKKELDYTTEACSKSSECATLDSYEKSLAEMF</sequence>
<evidence type="ECO:0000256" key="4">
    <source>
        <dbReference type="PROSITE-ProRule" id="PRU10141"/>
    </source>
</evidence>
<dbReference type="InterPro" id="IPR017441">
    <property type="entry name" value="Protein_kinase_ATP_BS"/>
</dbReference>
<accession>A0AAD1UAA5</accession>
<dbReference type="EMBL" id="CAMPGE010006137">
    <property type="protein sequence ID" value="CAI2364983.1"/>
    <property type="molecule type" value="Genomic_DNA"/>
</dbReference>
<gene>
    <name evidence="8" type="ORF">ECRASSUSDP1_LOCUS6333</name>
</gene>
<dbReference type="FunFam" id="1.10.510.10:FF:000571">
    <property type="entry name" value="Maternal embryonic leucine zipper kinase"/>
    <property type="match status" value="1"/>
</dbReference>
<comment type="similarity">
    <text evidence="5">Belongs to the protein kinase superfamily.</text>
</comment>
<dbReference type="PANTHER" id="PTHR24347">
    <property type="entry name" value="SERINE/THREONINE-PROTEIN KINASE"/>
    <property type="match status" value="1"/>
</dbReference>
<feature type="region of interest" description="Disordered" evidence="6">
    <location>
        <begin position="48"/>
        <end position="71"/>
    </location>
</feature>
<keyword evidence="5" id="KW-0723">Serine/threonine-protein kinase</keyword>
<proteinExistence type="inferred from homology"/>
<evidence type="ECO:0000256" key="3">
    <source>
        <dbReference type="ARBA" id="ARBA00022840"/>
    </source>
</evidence>
<evidence type="ECO:0000256" key="2">
    <source>
        <dbReference type="ARBA" id="ARBA00022741"/>
    </source>
</evidence>
<evidence type="ECO:0000256" key="5">
    <source>
        <dbReference type="RuleBase" id="RU000304"/>
    </source>
</evidence>
<organism evidence="8 9">
    <name type="scientific">Euplotes crassus</name>
    <dbReference type="NCBI Taxonomy" id="5936"/>
    <lineage>
        <taxon>Eukaryota</taxon>
        <taxon>Sar</taxon>
        <taxon>Alveolata</taxon>
        <taxon>Ciliophora</taxon>
        <taxon>Intramacronucleata</taxon>
        <taxon>Spirotrichea</taxon>
        <taxon>Hypotrichia</taxon>
        <taxon>Euplotida</taxon>
        <taxon>Euplotidae</taxon>
        <taxon>Moneuplotes</taxon>
    </lineage>
</organism>
<name>A0AAD1UAA5_EUPCR</name>
<dbReference type="PROSITE" id="PS00107">
    <property type="entry name" value="PROTEIN_KINASE_ATP"/>
    <property type="match status" value="1"/>
</dbReference>
<dbReference type="InterPro" id="IPR011009">
    <property type="entry name" value="Kinase-like_dom_sf"/>
</dbReference>
<dbReference type="InterPro" id="IPR008271">
    <property type="entry name" value="Ser/Thr_kinase_AS"/>
</dbReference>
<evidence type="ECO:0000259" key="7">
    <source>
        <dbReference type="PROSITE" id="PS50011"/>
    </source>
</evidence>
<dbReference type="AlphaFoldDB" id="A0AAD1UAA5"/>
<dbReference type="Pfam" id="PF00069">
    <property type="entry name" value="Pkinase"/>
    <property type="match status" value="1"/>
</dbReference>
<keyword evidence="9" id="KW-1185">Reference proteome</keyword>
<feature type="domain" description="Protein kinase" evidence="7">
    <location>
        <begin position="117"/>
        <end position="369"/>
    </location>
</feature>
<dbReference type="GO" id="GO:0005524">
    <property type="term" value="F:ATP binding"/>
    <property type="evidence" value="ECO:0007669"/>
    <property type="project" value="UniProtKB-UniRule"/>
</dbReference>
<dbReference type="CDD" id="cd05117">
    <property type="entry name" value="STKc_CAMK"/>
    <property type="match status" value="1"/>
</dbReference>
<evidence type="ECO:0000313" key="9">
    <source>
        <dbReference type="Proteomes" id="UP001295684"/>
    </source>
</evidence>
<feature type="compositionally biased region" description="Polar residues" evidence="6">
    <location>
        <begin position="55"/>
        <end position="65"/>
    </location>
</feature>
<keyword evidence="2 4" id="KW-0547">Nucleotide-binding</keyword>
<keyword evidence="3 4" id="KW-0067">ATP-binding</keyword>
<dbReference type="Proteomes" id="UP001295684">
    <property type="component" value="Unassembled WGS sequence"/>
</dbReference>
<evidence type="ECO:0000256" key="6">
    <source>
        <dbReference type="SAM" id="MobiDB-lite"/>
    </source>
</evidence>
<dbReference type="SUPFAM" id="SSF56112">
    <property type="entry name" value="Protein kinase-like (PK-like)"/>
    <property type="match status" value="1"/>
</dbReference>
<feature type="binding site" evidence="4">
    <location>
        <position position="147"/>
    </location>
    <ligand>
        <name>ATP</name>
        <dbReference type="ChEBI" id="CHEBI:30616"/>
    </ligand>
</feature>
<dbReference type="SMART" id="SM00220">
    <property type="entry name" value="S_TKc"/>
    <property type="match status" value="1"/>
</dbReference>
<dbReference type="GO" id="GO:0004674">
    <property type="term" value="F:protein serine/threonine kinase activity"/>
    <property type="evidence" value="ECO:0007669"/>
    <property type="project" value="UniProtKB-KW"/>
</dbReference>
<dbReference type="PROSITE" id="PS50011">
    <property type="entry name" value="PROTEIN_KINASE_DOM"/>
    <property type="match status" value="1"/>
</dbReference>
<comment type="caution">
    <text evidence="8">The sequence shown here is derived from an EMBL/GenBank/DDBJ whole genome shotgun (WGS) entry which is preliminary data.</text>
</comment>
<comment type="subunit">
    <text evidence="1">Monomer.</text>
</comment>
<dbReference type="Gene3D" id="3.30.200.20">
    <property type="entry name" value="Phosphorylase Kinase, domain 1"/>
    <property type="match status" value="1"/>
</dbReference>
<reference evidence="8" key="1">
    <citation type="submission" date="2023-07" db="EMBL/GenBank/DDBJ databases">
        <authorList>
            <consortium name="AG Swart"/>
            <person name="Singh M."/>
            <person name="Singh A."/>
            <person name="Seah K."/>
            <person name="Emmerich C."/>
        </authorList>
    </citation>
    <scope>NUCLEOTIDE SEQUENCE</scope>
    <source>
        <strain evidence="8">DP1</strain>
    </source>
</reference>
<dbReference type="PROSITE" id="PS00108">
    <property type="entry name" value="PROTEIN_KINASE_ST"/>
    <property type="match status" value="1"/>
</dbReference>
<evidence type="ECO:0000256" key="1">
    <source>
        <dbReference type="ARBA" id="ARBA00011245"/>
    </source>
</evidence>
<dbReference type="Gene3D" id="1.10.510.10">
    <property type="entry name" value="Transferase(Phosphotransferase) domain 1"/>
    <property type="match status" value="1"/>
</dbReference>
<evidence type="ECO:0000313" key="8">
    <source>
        <dbReference type="EMBL" id="CAI2364983.1"/>
    </source>
</evidence>